<evidence type="ECO:0000313" key="1">
    <source>
        <dbReference type="EMBL" id="MEW9267525.1"/>
    </source>
</evidence>
<organism evidence="1 2">
    <name type="scientific">Kineococcus endophyticus</name>
    <dbReference type="NCBI Taxonomy" id="1181883"/>
    <lineage>
        <taxon>Bacteria</taxon>
        <taxon>Bacillati</taxon>
        <taxon>Actinomycetota</taxon>
        <taxon>Actinomycetes</taxon>
        <taxon>Kineosporiales</taxon>
        <taxon>Kineosporiaceae</taxon>
        <taxon>Kineococcus</taxon>
    </lineage>
</organism>
<evidence type="ECO:0000313" key="2">
    <source>
        <dbReference type="Proteomes" id="UP001555826"/>
    </source>
</evidence>
<comment type="caution">
    <text evidence="1">The sequence shown here is derived from an EMBL/GenBank/DDBJ whole genome shotgun (WGS) entry which is preliminary data.</text>
</comment>
<dbReference type="EMBL" id="JBFNQN010000018">
    <property type="protein sequence ID" value="MEW9267525.1"/>
    <property type="molecule type" value="Genomic_DNA"/>
</dbReference>
<keyword evidence="2" id="KW-1185">Reference proteome</keyword>
<accession>A0ABV3PD25</accession>
<gene>
    <name evidence="1" type="ORF">AB1207_22515</name>
</gene>
<dbReference type="Proteomes" id="UP001555826">
    <property type="component" value="Unassembled WGS sequence"/>
</dbReference>
<proteinExistence type="predicted"/>
<dbReference type="RefSeq" id="WP_367640906.1">
    <property type="nucleotide sequence ID" value="NZ_JBFNQN010000018.1"/>
</dbReference>
<protein>
    <submittedName>
        <fullName evidence="1">Uncharacterized protein</fullName>
    </submittedName>
</protein>
<reference evidence="1 2" key="1">
    <citation type="submission" date="2024-07" db="EMBL/GenBank/DDBJ databases">
        <authorList>
            <person name="Thanompreechachai J."/>
            <person name="Duangmal K."/>
        </authorList>
    </citation>
    <scope>NUCLEOTIDE SEQUENCE [LARGE SCALE GENOMIC DNA]</scope>
    <source>
        <strain evidence="1 2">KCTC 19886</strain>
    </source>
</reference>
<sequence>MRLADATGDDDPERLISGPDAAAILGTGLQRQMVEVLLPSMSLVRLQTDQLVPRLLPSLSALFDTKALLGVDMDQIVPRLLPDLGALLPAFDTTALLGPGVGQMLRTTLSRQERQEIEDAIREATELTEEVGDIDLPDSLDEVLPENRRARLVAFRARLGDTLQKLAHTEKVLQGRVKGANEAVETYSKGIQNLISALVVLYVLIDQLVK</sequence>
<name>A0ABV3PD25_9ACTN</name>